<organism evidence="1">
    <name type="scientific">freshwater metagenome</name>
    <dbReference type="NCBI Taxonomy" id="449393"/>
    <lineage>
        <taxon>unclassified sequences</taxon>
        <taxon>metagenomes</taxon>
        <taxon>ecological metagenomes</taxon>
    </lineage>
</organism>
<accession>A0A6J7FC08</accession>
<name>A0A6J7FC08_9ZZZZ</name>
<reference evidence="1" key="1">
    <citation type="submission" date="2020-05" db="EMBL/GenBank/DDBJ databases">
        <authorList>
            <person name="Chiriac C."/>
            <person name="Salcher M."/>
            <person name="Ghai R."/>
            <person name="Kavagutti S V."/>
        </authorList>
    </citation>
    <scope>NUCLEOTIDE SEQUENCE</scope>
</reference>
<dbReference type="EMBL" id="CAFBLP010000109">
    <property type="protein sequence ID" value="CAB4891015.1"/>
    <property type="molecule type" value="Genomic_DNA"/>
</dbReference>
<protein>
    <submittedName>
        <fullName evidence="1">Unannotated protein</fullName>
    </submittedName>
</protein>
<dbReference type="PANTHER" id="PTHR43459">
    <property type="entry name" value="ENOYL-COA HYDRATASE"/>
    <property type="match status" value="1"/>
</dbReference>
<dbReference type="AlphaFoldDB" id="A0A6J7FC08"/>
<dbReference type="PANTHER" id="PTHR43459:SF1">
    <property type="entry name" value="EG:BACN32G11.4 PROTEIN"/>
    <property type="match status" value="1"/>
</dbReference>
<proteinExistence type="predicted"/>
<dbReference type="SUPFAM" id="SSF52096">
    <property type="entry name" value="ClpP/crotonase"/>
    <property type="match status" value="1"/>
</dbReference>
<sequence>MGHIQYAVDDGIATITIDRAEKKNAMTYAMLGEFIETVGHAAGDTAARVIVLTGRPGAFCAGTDLADLATIPGAERGLRGTAEEQHKWWPLLQCPQPIICAIDGPAVGMGAEFTSQCDIRLGTPNARFAWNFVHRGLVPDTGAGTWLLPRLIGLQNALRLLYTGDFISADQALALGYLAEIVPSPDLLDRAYTLAAAIAAGSPHSQRLIKSLVYEGLTSSVEAHMQRHTDAMSACFKSDDHREGVASFLERRPATFTGR</sequence>
<dbReference type="CDD" id="cd06558">
    <property type="entry name" value="crotonase-like"/>
    <property type="match status" value="1"/>
</dbReference>
<dbReference type="Gene3D" id="3.90.226.10">
    <property type="entry name" value="2-enoyl-CoA Hydratase, Chain A, domain 1"/>
    <property type="match status" value="1"/>
</dbReference>
<dbReference type="InterPro" id="IPR029045">
    <property type="entry name" value="ClpP/crotonase-like_dom_sf"/>
</dbReference>
<gene>
    <name evidence="1" type="ORF">UFOPK3376_02834</name>
</gene>
<dbReference type="Pfam" id="PF00378">
    <property type="entry name" value="ECH_1"/>
    <property type="match status" value="1"/>
</dbReference>
<evidence type="ECO:0000313" key="1">
    <source>
        <dbReference type="EMBL" id="CAB4891015.1"/>
    </source>
</evidence>
<dbReference type="InterPro" id="IPR001753">
    <property type="entry name" value="Enoyl-CoA_hydra/iso"/>
</dbReference>